<protein>
    <recommendedName>
        <fullName evidence="2">Capsular polysaccharide phosphotransferase SacB</fullName>
    </recommendedName>
    <alternativeName>
        <fullName evidence="5">Stealth protein SacB</fullName>
    </alternativeName>
</protein>
<keyword evidence="4" id="KW-0270">Exopolysaccharide synthesis</keyword>
<evidence type="ECO:0000256" key="2">
    <source>
        <dbReference type="ARBA" id="ARBA00022423"/>
    </source>
</evidence>
<dbReference type="InterPro" id="IPR021520">
    <property type="entry name" value="Stealth_CR2"/>
</dbReference>
<gene>
    <name evidence="8" type="ORF">SAMN05444362_101482</name>
</gene>
<dbReference type="PANTHER" id="PTHR24045">
    <property type="match status" value="1"/>
</dbReference>
<proteinExistence type="inferred from homology"/>
<sequence>MNTDKVDIVIPWVDNTDPSWQAEFDRFAKEGVQGDSREIRYRDWGLLRYWFRAIDQFMPWVDRIHFVTSGHIPEWLDLEDTRLNWVKHEDFIPIEYLPTFSANTIELNLHRIKGLSDRFIYFNDDIFVLRPLSEKRFFRKGLPCDFGVMTAKPSNGGIIHMAINDLDVIDRHFNKRKQMRKFFTKWFSPHYGVGVINNLLLSPWRDFSGFIDPHLPNAFLKPTLDEVWKSEPEIMDKTCRSRFRTDADVNQWLFRYWQLAQGNFCPSNTRRNTICMDINNTNITEIKQLIGSRQLDMICLNDSSDISDFNAIQNSIQESFEKLLPQKSPFEK</sequence>
<evidence type="ECO:0000256" key="1">
    <source>
        <dbReference type="ARBA" id="ARBA00007583"/>
    </source>
</evidence>
<dbReference type="Proteomes" id="UP000184480">
    <property type="component" value="Unassembled WGS sequence"/>
</dbReference>
<dbReference type="AlphaFoldDB" id="A0A1M4U1P7"/>
<dbReference type="PANTHER" id="PTHR24045:SF0">
    <property type="entry name" value="N-ACETYLGLUCOSAMINE-1-PHOSPHOTRANSFERASE SUBUNITS ALPHA_BETA"/>
    <property type="match status" value="1"/>
</dbReference>
<evidence type="ECO:0000259" key="6">
    <source>
        <dbReference type="Pfam" id="PF11380"/>
    </source>
</evidence>
<evidence type="ECO:0000256" key="3">
    <source>
        <dbReference type="ARBA" id="ARBA00022679"/>
    </source>
</evidence>
<organism evidence="8 9">
    <name type="scientific">Dysgonomonas macrotermitis</name>
    <dbReference type="NCBI Taxonomy" id="1346286"/>
    <lineage>
        <taxon>Bacteria</taxon>
        <taxon>Pseudomonadati</taxon>
        <taxon>Bacteroidota</taxon>
        <taxon>Bacteroidia</taxon>
        <taxon>Bacteroidales</taxon>
        <taxon>Dysgonomonadaceae</taxon>
        <taxon>Dysgonomonas</taxon>
    </lineage>
</organism>
<dbReference type="Pfam" id="PF17103">
    <property type="entry name" value="Stealth_CR4"/>
    <property type="match status" value="1"/>
</dbReference>
<dbReference type="GO" id="GO:0016772">
    <property type="term" value="F:transferase activity, transferring phosphorus-containing groups"/>
    <property type="evidence" value="ECO:0007669"/>
    <property type="project" value="InterPro"/>
</dbReference>
<dbReference type="InterPro" id="IPR047141">
    <property type="entry name" value="Stealth"/>
</dbReference>
<evidence type="ECO:0000256" key="5">
    <source>
        <dbReference type="ARBA" id="ARBA00032902"/>
    </source>
</evidence>
<name>A0A1M4U1P7_9BACT</name>
<keyword evidence="9" id="KW-1185">Reference proteome</keyword>
<evidence type="ECO:0000256" key="4">
    <source>
        <dbReference type="ARBA" id="ARBA00023169"/>
    </source>
</evidence>
<dbReference type="GO" id="GO:0000271">
    <property type="term" value="P:polysaccharide biosynthetic process"/>
    <property type="evidence" value="ECO:0007669"/>
    <property type="project" value="UniProtKB-KW"/>
</dbReference>
<dbReference type="InterPro" id="IPR031356">
    <property type="entry name" value="Stealth_CR4"/>
</dbReference>
<dbReference type="STRING" id="1346286.SAMN05444362_101482"/>
<reference evidence="9" key="1">
    <citation type="submission" date="2016-11" db="EMBL/GenBank/DDBJ databases">
        <authorList>
            <person name="Varghese N."/>
            <person name="Submissions S."/>
        </authorList>
    </citation>
    <scope>NUCLEOTIDE SEQUENCE [LARGE SCALE GENOMIC DNA]</scope>
    <source>
        <strain evidence="9">DSM 27370</strain>
    </source>
</reference>
<feature type="domain" description="Stealth protein CR4 conserved region 4" evidence="7">
    <location>
        <begin position="292"/>
        <end position="332"/>
    </location>
</feature>
<evidence type="ECO:0000313" key="9">
    <source>
        <dbReference type="Proteomes" id="UP000184480"/>
    </source>
</evidence>
<evidence type="ECO:0000313" key="8">
    <source>
        <dbReference type="EMBL" id="SHE50595.1"/>
    </source>
</evidence>
<accession>A0A1M4U1P7</accession>
<comment type="similarity">
    <text evidence="1">Belongs to the stealth family.</text>
</comment>
<keyword evidence="3" id="KW-0808">Transferase</keyword>
<dbReference type="Pfam" id="PF11380">
    <property type="entry name" value="Stealth_CR2"/>
    <property type="match status" value="1"/>
</dbReference>
<dbReference type="OrthoDB" id="9776077at2"/>
<evidence type="ECO:0000259" key="7">
    <source>
        <dbReference type="Pfam" id="PF17103"/>
    </source>
</evidence>
<dbReference type="RefSeq" id="WP_062175556.1">
    <property type="nucleotide sequence ID" value="NZ_BBXL01000001.1"/>
</dbReference>
<feature type="domain" description="Stealth protein CR2 conserved region 2" evidence="6">
    <location>
        <begin position="40"/>
        <end position="140"/>
    </location>
</feature>
<dbReference type="EMBL" id="FQUC01000001">
    <property type="protein sequence ID" value="SHE50595.1"/>
    <property type="molecule type" value="Genomic_DNA"/>
</dbReference>